<proteinExistence type="predicted"/>
<dbReference type="EMBL" id="GBRH01229465">
    <property type="protein sequence ID" value="JAD68430.1"/>
    <property type="molecule type" value="Transcribed_RNA"/>
</dbReference>
<dbReference type="AlphaFoldDB" id="A0A0A9C4V2"/>
<reference evidence="1" key="1">
    <citation type="submission" date="2014-09" db="EMBL/GenBank/DDBJ databases">
        <authorList>
            <person name="Magalhaes I.L.F."/>
            <person name="Oliveira U."/>
            <person name="Santos F.R."/>
            <person name="Vidigal T.H.D.A."/>
            <person name="Brescovit A.D."/>
            <person name="Santos A.J."/>
        </authorList>
    </citation>
    <scope>NUCLEOTIDE SEQUENCE</scope>
    <source>
        <tissue evidence="1">Shoot tissue taken approximately 20 cm above the soil surface</tissue>
    </source>
</reference>
<accession>A0A0A9C4V2</accession>
<evidence type="ECO:0000313" key="1">
    <source>
        <dbReference type="EMBL" id="JAD68430.1"/>
    </source>
</evidence>
<protein>
    <submittedName>
        <fullName evidence="1">Uncharacterized protein</fullName>
    </submittedName>
</protein>
<name>A0A0A9C4V2_ARUDO</name>
<sequence>MRWPLHLPLASPYGSEAPSHQDQVQFFKSRQIMELGQ</sequence>
<organism evidence="1">
    <name type="scientific">Arundo donax</name>
    <name type="common">Giant reed</name>
    <name type="synonym">Donax arundinaceus</name>
    <dbReference type="NCBI Taxonomy" id="35708"/>
    <lineage>
        <taxon>Eukaryota</taxon>
        <taxon>Viridiplantae</taxon>
        <taxon>Streptophyta</taxon>
        <taxon>Embryophyta</taxon>
        <taxon>Tracheophyta</taxon>
        <taxon>Spermatophyta</taxon>
        <taxon>Magnoliopsida</taxon>
        <taxon>Liliopsida</taxon>
        <taxon>Poales</taxon>
        <taxon>Poaceae</taxon>
        <taxon>PACMAD clade</taxon>
        <taxon>Arundinoideae</taxon>
        <taxon>Arundineae</taxon>
        <taxon>Arundo</taxon>
    </lineage>
</organism>
<reference evidence="1" key="2">
    <citation type="journal article" date="2015" name="Data Brief">
        <title>Shoot transcriptome of the giant reed, Arundo donax.</title>
        <authorList>
            <person name="Barrero R.A."/>
            <person name="Guerrero F.D."/>
            <person name="Moolhuijzen P."/>
            <person name="Goolsby J.A."/>
            <person name="Tidwell J."/>
            <person name="Bellgard S.E."/>
            <person name="Bellgard M.I."/>
        </authorList>
    </citation>
    <scope>NUCLEOTIDE SEQUENCE</scope>
    <source>
        <tissue evidence="1">Shoot tissue taken approximately 20 cm above the soil surface</tissue>
    </source>
</reference>